<protein>
    <submittedName>
        <fullName evidence="1">Uncharacterized protein</fullName>
    </submittedName>
</protein>
<name>A0AA47MLB3_MERPO</name>
<keyword evidence="2" id="KW-1185">Reference proteome</keyword>
<dbReference type="EMBL" id="JAOPHQ010003705">
    <property type="protein sequence ID" value="KAK0142164.1"/>
    <property type="molecule type" value="Genomic_DNA"/>
</dbReference>
<dbReference type="AlphaFoldDB" id="A0AA47MLB3"/>
<dbReference type="Proteomes" id="UP001174136">
    <property type="component" value="Unassembled WGS sequence"/>
</dbReference>
<sequence>MGLDDGMLRPRVLTLKMTFLQWRTSSLGLKSAHTGVSEEPQQQPLRDHPTIRAVHASAPPPPAALERLAILLASASSLDSCPAILKITHKPFAVTTCPECCEECADGVVEVRMVGADSVVTVLRVERWTGPWEPWARLPVAPEADRRARQAQVYTYSLTRRG</sequence>
<accession>A0AA47MLB3</accession>
<organism evidence="1 2">
    <name type="scientific">Merluccius polli</name>
    <name type="common">Benguela hake</name>
    <name type="synonym">Merluccius cadenati</name>
    <dbReference type="NCBI Taxonomy" id="89951"/>
    <lineage>
        <taxon>Eukaryota</taxon>
        <taxon>Metazoa</taxon>
        <taxon>Chordata</taxon>
        <taxon>Craniata</taxon>
        <taxon>Vertebrata</taxon>
        <taxon>Euteleostomi</taxon>
        <taxon>Actinopterygii</taxon>
        <taxon>Neopterygii</taxon>
        <taxon>Teleostei</taxon>
        <taxon>Neoteleostei</taxon>
        <taxon>Acanthomorphata</taxon>
        <taxon>Zeiogadaria</taxon>
        <taxon>Gadariae</taxon>
        <taxon>Gadiformes</taxon>
        <taxon>Gadoidei</taxon>
        <taxon>Merlucciidae</taxon>
        <taxon>Merluccius</taxon>
    </lineage>
</organism>
<evidence type="ECO:0000313" key="1">
    <source>
        <dbReference type="EMBL" id="KAK0142164.1"/>
    </source>
</evidence>
<proteinExistence type="predicted"/>
<comment type="caution">
    <text evidence="1">The sequence shown here is derived from an EMBL/GenBank/DDBJ whole genome shotgun (WGS) entry which is preliminary data.</text>
</comment>
<reference evidence="1" key="1">
    <citation type="journal article" date="2023" name="Front. Mar. Sci.">
        <title>A new Merluccius polli reference genome to investigate the effects of global change in West African waters.</title>
        <authorList>
            <person name="Mateo J.L."/>
            <person name="Blanco-Fernandez C."/>
            <person name="Garcia-Vazquez E."/>
            <person name="Machado-Schiaffino G."/>
        </authorList>
    </citation>
    <scope>NUCLEOTIDE SEQUENCE</scope>
    <source>
        <strain evidence="1">C29</strain>
        <tissue evidence="1">Fin</tissue>
    </source>
</reference>
<evidence type="ECO:0000313" key="2">
    <source>
        <dbReference type="Proteomes" id="UP001174136"/>
    </source>
</evidence>
<gene>
    <name evidence="1" type="ORF">N1851_020146</name>
</gene>